<dbReference type="GO" id="GO:0005739">
    <property type="term" value="C:mitochondrion"/>
    <property type="evidence" value="ECO:0007669"/>
    <property type="project" value="TreeGrafter"/>
</dbReference>
<dbReference type="PANTHER" id="PTHR19443">
    <property type="entry name" value="HEXOKINASE"/>
    <property type="match status" value="1"/>
</dbReference>
<keyword evidence="7" id="KW-0732">Signal</keyword>
<dbReference type="SUPFAM" id="SSF53067">
    <property type="entry name" value="Actin-like ATPase domain"/>
    <property type="match status" value="2"/>
</dbReference>
<evidence type="ECO:0000256" key="3">
    <source>
        <dbReference type="ARBA" id="ARBA00022741"/>
    </source>
</evidence>
<keyword evidence="3 6" id="KW-0547">Nucleotide-binding</keyword>
<evidence type="ECO:0000259" key="8">
    <source>
        <dbReference type="Pfam" id="PF00349"/>
    </source>
</evidence>
<protein>
    <recommendedName>
        <fullName evidence="6">Phosphotransferase</fullName>
        <ecNumber evidence="6">2.7.1.-</ecNumber>
    </recommendedName>
</protein>
<dbReference type="HOGENOM" id="CLU_041825_0_0_1"/>
<keyword evidence="11" id="KW-1185">Reference proteome</keyword>
<dbReference type="UniPathway" id="UPA00109">
    <property type="reaction ID" value="UER00180"/>
</dbReference>
<dbReference type="STRING" id="72359.L7JYQ2"/>
<dbReference type="GO" id="GO:0006013">
    <property type="term" value="P:mannose metabolic process"/>
    <property type="evidence" value="ECO:0007669"/>
    <property type="project" value="TreeGrafter"/>
</dbReference>
<dbReference type="EMBL" id="JH993836">
    <property type="protein sequence ID" value="ELQ76564.1"/>
    <property type="molecule type" value="Genomic_DNA"/>
</dbReference>
<evidence type="ECO:0000256" key="5">
    <source>
        <dbReference type="ARBA" id="ARBA00022840"/>
    </source>
</evidence>
<reference evidence="10 11" key="1">
    <citation type="journal article" date="2012" name="PLoS Pathog.">
        <title>The genome of the obligate intracellular parasite Trachipleistophora hominis: new insights into microsporidian genome dynamics and reductive evolution.</title>
        <authorList>
            <person name="Heinz E."/>
            <person name="Williams T.A."/>
            <person name="Nakjang S."/>
            <person name="Noel C.J."/>
            <person name="Swan D.C."/>
            <person name="Goldberg A.V."/>
            <person name="Harris S.R."/>
            <person name="Weinmaier T."/>
            <person name="Markert S."/>
            <person name="Becher D."/>
            <person name="Bernhardt J."/>
            <person name="Dagan T."/>
            <person name="Hacker C."/>
            <person name="Lucocq J.M."/>
            <person name="Schweder T."/>
            <person name="Rattei T."/>
            <person name="Hall N."/>
            <person name="Hirt R.P."/>
            <person name="Embley T.M."/>
        </authorList>
    </citation>
    <scope>NUCLEOTIDE SEQUENCE [LARGE SCALE GENOMIC DNA]</scope>
</reference>
<dbReference type="FunCoup" id="L7JYQ2">
    <property type="interactions" value="50"/>
</dbReference>
<dbReference type="VEuPathDB" id="MicrosporidiaDB:THOM_0443"/>
<dbReference type="InterPro" id="IPR022672">
    <property type="entry name" value="Hexokinase_N"/>
</dbReference>
<feature type="domain" description="Hexokinase C-terminal" evidence="9">
    <location>
        <begin position="218"/>
        <end position="283"/>
    </location>
</feature>
<organism evidence="10 11">
    <name type="scientific">Trachipleistophora hominis</name>
    <name type="common">Microsporidian parasite</name>
    <dbReference type="NCBI Taxonomy" id="72359"/>
    <lineage>
        <taxon>Eukaryota</taxon>
        <taxon>Fungi</taxon>
        <taxon>Fungi incertae sedis</taxon>
        <taxon>Microsporidia</taxon>
        <taxon>Pleistophoridae</taxon>
        <taxon>Trachipleistophora</taxon>
    </lineage>
</organism>
<gene>
    <name evidence="10" type="ORF">THOM_0443</name>
</gene>
<dbReference type="GO" id="GO:0006006">
    <property type="term" value="P:glucose metabolic process"/>
    <property type="evidence" value="ECO:0007669"/>
    <property type="project" value="TreeGrafter"/>
</dbReference>
<dbReference type="GO" id="GO:0004340">
    <property type="term" value="F:glucokinase activity"/>
    <property type="evidence" value="ECO:0007669"/>
    <property type="project" value="TreeGrafter"/>
</dbReference>
<dbReference type="PANTHER" id="PTHR19443:SF24">
    <property type="entry name" value="PHOSPHOTRANSFERASE"/>
    <property type="match status" value="1"/>
</dbReference>
<name>L7JYQ2_TRAHO</name>
<dbReference type="PROSITE" id="PS51748">
    <property type="entry name" value="HEXOKINASE_2"/>
    <property type="match status" value="1"/>
</dbReference>
<dbReference type="AlphaFoldDB" id="L7JYQ2"/>
<dbReference type="OrthoDB" id="419537at2759"/>
<keyword evidence="4 6" id="KW-0418">Kinase</keyword>
<dbReference type="InterPro" id="IPR043129">
    <property type="entry name" value="ATPase_NBD"/>
</dbReference>
<feature type="signal peptide" evidence="7">
    <location>
        <begin position="1"/>
        <end position="16"/>
    </location>
</feature>
<dbReference type="GO" id="GO:0005829">
    <property type="term" value="C:cytosol"/>
    <property type="evidence" value="ECO:0007669"/>
    <property type="project" value="TreeGrafter"/>
</dbReference>
<dbReference type="GO" id="GO:0005524">
    <property type="term" value="F:ATP binding"/>
    <property type="evidence" value="ECO:0007669"/>
    <property type="project" value="UniProtKB-UniRule"/>
</dbReference>
<evidence type="ECO:0000256" key="7">
    <source>
        <dbReference type="SAM" id="SignalP"/>
    </source>
</evidence>
<keyword evidence="5 6" id="KW-0067">ATP-binding</keyword>
<dbReference type="PRINTS" id="PR00475">
    <property type="entry name" value="HEXOKINASE"/>
</dbReference>
<dbReference type="GO" id="GO:0001678">
    <property type="term" value="P:intracellular glucose homeostasis"/>
    <property type="evidence" value="ECO:0007669"/>
    <property type="project" value="InterPro"/>
</dbReference>
<evidence type="ECO:0000313" key="11">
    <source>
        <dbReference type="Proteomes" id="UP000011185"/>
    </source>
</evidence>
<evidence type="ECO:0000256" key="4">
    <source>
        <dbReference type="ARBA" id="ARBA00022777"/>
    </source>
</evidence>
<dbReference type="Proteomes" id="UP000011185">
    <property type="component" value="Unassembled WGS sequence"/>
</dbReference>
<dbReference type="GO" id="GO:0006096">
    <property type="term" value="P:glycolytic process"/>
    <property type="evidence" value="ECO:0007669"/>
    <property type="project" value="UniProtKB-UniPathway"/>
</dbReference>
<evidence type="ECO:0000259" key="9">
    <source>
        <dbReference type="Pfam" id="PF03727"/>
    </source>
</evidence>
<evidence type="ECO:0000313" key="10">
    <source>
        <dbReference type="EMBL" id="ELQ76564.1"/>
    </source>
</evidence>
<comment type="similarity">
    <text evidence="1 6">Belongs to the hexokinase family.</text>
</comment>
<dbReference type="OMA" id="CMLGGYK"/>
<evidence type="ECO:0000256" key="6">
    <source>
        <dbReference type="RuleBase" id="RU362007"/>
    </source>
</evidence>
<proteinExistence type="inferred from homology"/>
<dbReference type="GO" id="GO:0005536">
    <property type="term" value="F:D-glucose binding"/>
    <property type="evidence" value="ECO:0007669"/>
    <property type="project" value="InterPro"/>
</dbReference>
<accession>L7JYQ2</accession>
<dbReference type="GO" id="GO:0019158">
    <property type="term" value="F:mannokinase activity"/>
    <property type="evidence" value="ECO:0007669"/>
    <property type="project" value="TreeGrafter"/>
</dbReference>
<sequence>MYISLWLIYFFEFVWCQGTDVFEYSQRDLEAIADDVAKWIKEAKSSGSESMCLRTFVSRNSNILEATSHREMLAIDFGGTSLKLGLYKIEANQAKTTKEVKKIPIPKIETEEDRKNNGNMYEWIYNRIDEYLGDNYDVKLAGLTFSYPLRQESINSGKILSLHKNFPFEWLSSDATDPVASLNKIFEQKGRKIVIKALANDTTATLMSLPLEDNSFSIGIVLGTGTNGAYFTSNQLNGSEAINTEWASFDSKSLKKTKYDELIQDELIKKKQQWKCLDCMLGGYKFLEILNKSSKDVLGKNTEYTLEFVKEIIRKENKESPEWKHVYQVKNRAAKIISALVFGILKSENVNAKNNISLILNGTILEQDFDRKLLKEQINEMKEYFNDGLYKDTSFNFYVPEEASLVGIIRILTIARDNH</sequence>
<dbReference type="Pfam" id="PF03727">
    <property type="entry name" value="Hexokinase_2"/>
    <property type="match status" value="1"/>
</dbReference>
<evidence type="ECO:0000256" key="1">
    <source>
        <dbReference type="ARBA" id="ARBA00009225"/>
    </source>
</evidence>
<evidence type="ECO:0000256" key="2">
    <source>
        <dbReference type="ARBA" id="ARBA00022679"/>
    </source>
</evidence>
<dbReference type="InterPro" id="IPR022673">
    <property type="entry name" value="Hexokinase_C"/>
</dbReference>
<feature type="domain" description="Hexokinase N-terminal" evidence="8">
    <location>
        <begin position="21"/>
        <end position="208"/>
    </location>
</feature>
<dbReference type="EC" id="2.7.1.-" evidence="6"/>
<keyword evidence="6" id="KW-0324">Glycolysis</keyword>
<dbReference type="InterPro" id="IPR001312">
    <property type="entry name" value="Hexokinase"/>
</dbReference>
<feature type="chain" id="PRO_5003978901" description="Phosphotransferase" evidence="7">
    <location>
        <begin position="17"/>
        <end position="419"/>
    </location>
</feature>
<dbReference type="Gene3D" id="3.40.367.20">
    <property type="match status" value="1"/>
</dbReference>
<dbReference type="Gene3D" id="3.30.420.40">
    <property type="match status" value="1"/>
</dbReference>
<dbReference type="GO" id="GO:0008865">
    <property type="term" value="F:fructokinase activity"/>
    <property type="evidence" value="ECO:0007669"/>
    <property type="project" value="TreeGrafter"/>
</dbReference>
<dbReference type="CDD" id="cd24000">
    <property type="entry name" value="ASKHA_NBD_HK"/>
    <property type="match status" value="1"/>
</dbReference>
<keyword evidence="2 6" id="KW-0808">Transferase</keyword>
<dbReference type="InParanoid" id="L7JYQ2"/>
<dbReference type="Pfam" id="PF00349">
    <property type="entry name" value="Hexokinase_1"/>
    <property type="match status" value="1"/>
</dbReference>